<dbReference type="PANTHER" id="PTHR43540">
    <property type="entry name" value="PEROXYUREIDOACRYLATE/UREIDOACRYLATE AMIDOHYDROLASE-RELATED"/>
    <property type="match status" value="1"/>
</dbReference>
<dbReference type="GO" id="GO:0016787">
    <property type="term" value="F:hydrolase activity"/>
    <property type="evidence" value="ECO:0007669"/>
    <property type="project" value="UniProtKB-KW"/>
</dbReference>
<dbReference type="Proteomes" id="UP001596523">
    <property type="component" value="Unassembled WGS sequence"/>
</dbReference>
<dbReference type="Gene3D" id="3.40.50.850">
    <property type="entry name" value="Isochorismatase-like"/>
    <property type="match status" value="1"/>
</dbReference>
<dbReference type="CDD" id="cd00431">
    <property type="entry name" value="cysteine_hydrolases"/>
    <property type="match status" value="1"/>
</dbReference>
<dbReference type="InterPro" id="IPR050272">
    <property type="entry name" value="Isochorismatase-like_hydrls"/>
</dbReference>
<evidence type="ECO:0000256" key="1">
    <source>
        <dbReference type="ARBA" id="ARBA00022801"/>
    </source>
</evidence>
<proteinExistence type="predicted"/>
<protein>
    <submittedName>
        <fullName evidence="3">Cysteine hydrolase family protein</fullName>
    </submittedName>
</protein>
<evidence type="ECO:0000313" key="3">
    <source>
        <dbReference type="EMBL" id="MFC7309310.1"/>
    </source>
</evidence>
<keyword evidence="1 3" id="KW-0378">Hydrolase</keyword>
<dbReference type="InterPro" id="IPR000868">
    <property type="entry name" value="Isochorismatase-like_dom"/>
</dbReference>
<dbReference type="Pfam" id="PF00857">
    <property type="entry name" value="Isochorismatase"/>
    <property type="match status" value="1"/>
</dbReference>
<evidence type="ECO:0000313" key="4">
    <source>
        <dbReference type="Proteomes" id="UP001596523"/>
    </source>
</evidence>
<dbReference type="PANTHER" id="PTHR43540:SF16">
    <property type="entry name" value="ISOCHORISMATASE-LIKE DOMAIN-CONTAINING PROTEIN"/>
    <property type="match status" value="1"/>
</dbReference>
<keyword evidence="4" id="KW-1185">Reference proteome</keyword>
<sequence>MDKDQRPGQERGRRPALLVLDLINEIVHPEGKYAADGYYAQARDRGVIEHTAEAIARARAADIPVIYVVVGFGEGYPEWPSGSPVFEKAKADQRLLLGTWATRVHDALAPAPGEPVVAKHRISPFHGTNLELLLRTQEIDTLLLTGVSTELVVLTTAQAAHDRDYRVQVLEDATLAGDQEIHEAALKVLSRIATVTTVEDALPARGSAAAAAPAAADTADAAA</sequence>
<feature type="domain" description="Isochorismatase-like" evidence="2">
    <location>
        <begin position="16"/>
        <end position="200"/>
    </location>
</feature>
<name>A0ABW2JVC1_9ACTN</name>
<dbReference type="RefSeq" id="WP_381838113.1">
    <property type="nucleotide sequence ID" value="NZ_JBHTCF010000020.1"/>
</dbReference>
<comment type="caution">
    <text evidence="3">The sequence shown here is derived from an EMBL/GenBank/DDBJ whole genome shotgun (WGS) entry which is preliminary data.</text>
</comment>
<dbReference type="InterPro" id="IPR036380">
    <property type="entry name" value="Isochorismatase-like_sf"/>
</dbReference>
<reference evidence="4" key="1">
    <citation type="journal article" date="2019" name="Int. J. Syst. Evol. Microbiol.">
        <title>The Global Catalogue of Microorganisms (GCM) 10K type strain sequencing project: providing services to taxonomists for standard genome sequencing and annotation.</title>
        <authorList>
            <consortium name="The Broad Institute Genomics Platform"/>
            <consortium name="The Broad Institute Genome Sequencing Center for Infectious Disease"/>
            <person name="Wu L."/>
            <person name="Ma J."/>
        </authorList>
    </citation>
    <scope>NUCLEOTIDE SEQUENCE [LARGE SCALE GENOMIC DNA]</scope>
    <source>
        <strain evidence="4">SYNS20</strain>
    </source>
</reference>
<dbReference type="SUPFAM" id="SSF52499">
    <property type="entry name" value="Isochorismatase-like hydrolases"/>
    <property type="match status" value="1"/>
</dbReference>
<dbReference type="EMBL" id="JBHTCF010000020">
    <property type="protein sequence ID" value="MFC7309310.1"/>
    <property type="molecule type" value="Genomic_DNA"/>
</dbReference>
<accession>A0ABW2JVC1</accession>
<gene>
    <name evidence="3" type="ORF">ACFQVC_34515</name>
</gene>
<evidence type="ECO:0000259" key="2">
    <source>
        <dbReference type="Pfam" id="PF00857"/>
    </source>
</evidence>
<organism evidence="3 4">
    <name type="scientific">Streptomyces monticola</name>
    <dbReference type="NCBI Taxonomy" id="2666263"/>
    <lineage>
        <taxon>Bacteria</taxon>
        <taxon>Bacillati</taxon>
        <taxon>Actinomycetota</taxon>
        <taxon>Actinomycetes</taxon>
        <taxon>Kitasatosporales</taxon>
        <taxon>Streptomycetaceae</taxon>
        <taxon>Streptomyces</taxon>
    </lineage>
</organism>